<evidence type="ECO:0000256" key="1">
    <source>
        <dbReference type="ARBA" id="ARBA00022679"/>
    </source>
</evidence>
<evidence type="ECO:0000259" key="3">
    <source>
        <dbReference type="SMART" id="SM00065"/>
    </source>
</evidence>
<name>A0A3D8YHD8_9BACT</name>
<dbReference type="Proteomes" id="UP000256373">
    <property type="component" value="Unassembled WGS sequence"/>
</dbReference>
<dbReference type="InterPro" id="IPR003018">
    <property type="entry name" value="GAF"/>
</dbReference>
<dbReference type="SMART" id="SM00065">
    <property type="entry name" value="GAF"/>
    <property type="match status" value="1"/>
</dbReference>
<dbReference type="EMBL" id="QNUL01000001">
    <property type="protein sequence ID" value="REA64212.1"/>
    <property type="molecule type" value="Genomic_DNA"/>
</dbReference>
<sequence>MEPLNLLIVAIRQDWQPLISESLSNAGYQFQATKVGSKQQALAACHQSKFDLIISNCTLPDGQVADLMSVLGKLSPCLVMAEGHCPTTSEKALSLLATDFYITSSEQSSWLSAMEHTLSKWKSNARQNIEKIHQNSSSLHRKVLAICEEELSVENLDKKQADHSIANVFTIILEALDLSRIYLYTKKSTPDGEEIIVQQNEVSAPGVNSRTVKTTDIPNFKRWNNLFVSKQHVQGDLKSLPAEEKHWLNQRDAQSVLAVPLHNNDTWNGFIGLEDMMNARQWSEAEVNLLESVARLIQQNQLHQNLPAFGQNRLYTTQV</sequence>
<gene>
    <name evidence="4" type="ORF">DSL64_01265</name>
</gene>
<keyword evidence="1" id="KW-0808">Transferase</keyword>
<dbReference type="Gene3D" id="3.40.50.2300">
    <property type="match status" value="1"/>
</dbReference>
<dbReference type="Gene3D" id="3.30.450.40">
    <property type="match status" value="1"/>
</dbReference>
<dbReference type="RefSeq" id="WP_115828820.1">
    <property type="nucleotide sequence ID" value="NZ_QNUL01000001.1"/>
</dbReference>
<keyword evidence="2" id="KW-0418">Kinase</keyword>
<dbReference type="AlphaFoldDB" id="A0A3D8YHD8"/>
<evidence type="ECO:0000313" key="5">
    <source>
        <dbReference type="Proteomes" id="UP000256373"/>
    </source>
</evidence>
<keyword evidence="5" id="KW-1185">Reference proteome</keyword>
<proteinExistence type="predicted"/>
<accession>A0A3D8YHD8</accession>
<organism evidence="4 5">
    <name type="scientific">Dyadobacter luteus</name>
    <dbReference type="NCBI Taxonomy" id="2259619"/>
    <lineage>
        <taxon>Bacteria</taxon>
        <taxon>Pseudomonadati</taxon>
        <taxon>Bacteroidota</taxon>
        <taxon>Cytophagia</taxon>
        <taxon>Cytophagales</taxon>
        <taxon>Spirosomataceae</taxon>
        <taxon>Dyadobacter</taxon>
    </lineage>
</organism>
<evidence type="ECO:0000256" key="2">
    <source>
        <dbReference type="ARBA" id="ARBA00022777"/>
    </source>
</evidence>
<dbReference type="GO" id="GO:0016301">
    <property type="term" value="F:kinase activity"/>
    <property type="evidence" value="ECO:0007669"/>
    <property type="project" value="UniProtKB-KW"/>
</dbReference>
<feature type="domain" description="GAF" evidence="3">
    <location>
        <begin position="160"/>
        <end position="311"/>
    </location>
</feature>
<dbReference type="SUPFAM" id="SSF55781">
    <property type="entry name" value="GAF domain-like"/>
    <property type="match status" value="1"/>
</dbReference>
<dbReference type="InterPro" id="IPR011006">
    <property type="entry name" value="CheY-like_superfamily"/>
</dbReference>
<dbReference type="SUPFAM" id="SSF52172">
    <property type="entry name" value="CheY-like"/>
    <property type="match status" value="1"/>
</dbReference>
<dbReference type="InterPro" id="IPR029016">
    <property type="entry name" value="GAF-like_dom_sf"/>
</dbReference>
<protein>
    <recommendedName>
        <fullName evidence="3">GAF domain-containing protein</fullName>
    </recommendedName>
</protein>
<dbReference type="Pfam" id="PF01590">
    <property type="entry name" value="GAF"/>
    <property type="match status" value="1"/>
</dbReference>
<dbReference type="OrthoDB" id="931840at2"/>
<evidence type="ECO:0000313" key="4">
    <source>
        <dbReference type="EMBL" id="REA64212.1"/>
    </source>
</evidence>
<reference evidence="4 5" key="1">
    <citation type="submission" date="2018-07" db="EMBL/GenBank/DDBJ databases">
        <title>Dyadobacter roseus sp. nov., isolated from rose rhizosphere soil.</title>
        <authorList>
            <person name="Chen L."/>
        </authorList>
    </citation>
    <scope>NUCLEOTIDE SEQUENCE [LARGE SCALE GENOMIC DNA]</scope>
    <source>
        <strain evidence="4 5">RS19</strain>
    </source>
</reference>
<comment type="caution">
    <text evidence="4">The sequence shown here is derived from an EMBL/GenBank/DDBJ whole genome shotgun (WGS) entry which is preliminary data.</text>
</comment>